<protein>
    <recommendedName>
        <fullName evidence="6">UBR-type domain-containing protein</fullName>
    </recommendedName>
</protein>
<dbReference type="GO" id="GO:0008270">
    <property type="term" value="F:zinc ion binding"/>
    <property type="evidence" value="ECO:0007669"/>
    <property type="project" value="UniProtKB-KW"/>
</dbReference>
<evidence type="ECO:0000313" key="7">
    <source>
        <dbReference type="EMBL" id="RUS74824.1"/>
    </source>
</evidence>
<accession>A0A433SZT9</accession>
<feature type="region of interest" description="Disordered" evidence="5">
    <location>
        <begin position="274"/>
        <end position="325"/>
    </location>
</feature>
<dbReference type="SMART" id="SM00396">
    <property type="entry name" value="ZnF_UBR1"/>
    <property type="match status" value="1"/>
</dbReference>
<keyword evidence="8" id="KW-1185">Reference proteome</keyword>
<evidence type="ECO:0000256" key="4">
    <source>
        <dbReference type="PROSITE-ProRule" id="PRU00508"/>
    </source>
</evidence>
<dbReference type="InterPro" id="IPR003126">
    <property type="entry name" value="Znf_UBR"/>
</dbReference>
<feature type="domain" description="UBR-type" evidence="6">
    <location>
        <begin position="52"/>
        <end position="122"/>
    </location>
</feature>
<dbReference type="InterPro" id="IPR011011">
    <property type="entry name" value="Znf_FYVE_PHD"/>
</dbReference>
<evidence type="ECO:0000256" key="1">
    <source>
        <dbReference type="ARBA" id="ARBA00022723"/>
    </source>
</evidence>
<feature type="region of interest" description="Disordered" evidence="5">
    <location>
        <begin position="229"/>
        <end position="258"/>
    </location>
</feature>
<organism evidence="7 8">
    <name type="scientific">Elysia chlorotica</name>
    <name type="common">Eastern emerald elysia</name>
    <name type="synonym">Sea slug</name>
    <dbReference type="NCBI Taxonomy" id="188477"/>
    <lineage>
        <taxon>Eukaryota</taxon>
        <taxon>Metazoa</taxon>
        <taxon>Spiralia</taxon>
        <taxon>Lophotrochozoa</taxon>
        <taxon>Mollusca</taxon>
        <taxon>Gastropoda</taxon>
        <taxon>Heterobranchia</taxon>
        <taxon>Euthyneura</taxon>
        <taxon>Panpulmonata</taxon>
        <taxon>Sacoglossa</taxon>
        <taxon>Placobranchoidea</taxon>
        <taxon>Plakobranchidae</taxon>
        <taxon>Elysia</taxon>
    </lineage>
</organism>
<dbReference type="CDD" id="cd15542">
    <property type="entry name" value="PHD_UBR7"/>
    <property type="match status" value="1"/>
</dbReference>
<dbReference type="AlphaFoldDB" id="A0A433SZT9"/>
<proteinExistence type="predicted"/>
<reference evidence="7 8" key="1">
    <citation type="submission" date="2019-01" db="EMBL/GenBank/DDBJ databases">
        <title>A draft genome assembly of the solar-powered sea slug Elysia chlorotica.</title>
        <authorList>
            <person name="Cai H."/>
            <person name="Li Q."/>
            <person name="Fang X."/>
            <person name="Li J."/>
            <person name="Curtis N.E."/>
            <person name="Altenburger A."/>
            <person name="Shibata T."/>
            <person name="Feng M."/>
            <person name="Maeda T."/>
            <person name="Schwartz J.A."/>
            <person name="Shigenobu S."/>
            <person name="Lundholm N."/>
            <person name="Nishiyama T."/>
            <person name="Yang H."/>
            <person name="Hasebe M."/>
            <person name="Li S."/>
            <person name="Pierce S.K."/>
            <person name="Wang J."/>
        </authorList>
    </citation>
    <scope>NUCLEOTIDE SEQUENCE [LARGE SCALE GENOMIC DNA]</scope>
    <source>
        <strain evidence="7">EC2010</strain>
        <tissue evidence="7">Whole organism of an adult</tissue>
    </source>
</reference>
<evidence type="ECO:0000259" key="6">
    <source>
        <dbReference type="PROSITE" id="PS51157"/>
    </source>
</evidence>
<keyword evidence="2" id="KW-0863">Zinc-finger</keyword>
<keyword evidence="3" id="KW-0862">Zinc</keyword>
<dbReference type="STRING" id="188477.A0A433SZT9"/>
<dbReference type="CDD" id="cd19677">
    <property type="entry name" value="UBR-box_UBR7"/>
    <property type="match status" value="1"/>
</dbReference>
<feature type="compositionally biased region" description="Polar residues" evidence="5">
    <location>
        <begin position="1"/>
        <end position="12"/>
    </location>
</feature>
<dbReference type="Gene3D" id="3.30.40.10">
    <property type="entry name" value="Zinc/RING finger domain, C3HC4 (zinc finger)"/>
    <property type="match status" value="1"/>
</dbReference>
<dbReference type="PANTHER" id="PTHR13513:SF9">
    <property type="entry name" value="E3 UBIQUITIN-PROTEIN LIGASE UBR7-RELATED"/>
    <property type="match status" value="1"/>
</dbReference>
<dbReference type="PROSITE" id="PS51157">
    <property type="entry name" value="ZF_UBR"/>
    <property type="match status" value="1"/>
</dbReference>
<feature type="zinc finger region" description="UBR-type" evidence="4">
    <location>
        <begin position="52"/>
        <end position="122"/>
    </location>
</feature>
<keyword evidence="1" id="KW-0479">Metal-binding</keyword>
<dbReference type="InterPro" id="IPR040204">
    <property type="entry name" value="UBR7"/>
</dbReference>
<dbReference type="InterPro" id="IPR047506">
    <property type="entry name" value="UBR7-like_UBR-box"/>
</dbReference>
<evidence type="ECO:0000256" key="3">
    <source>
        <dbReference type="ARBA" id="ARBA00022833"/>
    </source>
</evidence>
<dbReference type="Proteomes" id="UP000271974">
    <property type="component" value="Unassembled WGS sequence"/>
</dbReference>
<dbReference type="EMBL" id="RQTK01000795">
    <property type="protein sequence ID" value="RUS74824.1"/>
    <property type="molecule type" value="Genomic_DNA"/>
</dbReference>
<feature type="compositionally biased region" description="Polar residues" evidence="5">
    <location>
        <begin position="240"/>
        <end position="258"/>
    </location>
</feature>
<dbReference type="GO" id="GO:0061630">
    <property type="term" value="F:ubiquitin protein ligase activity"/>
    <property type="evidence" value="ECO:0007669"/>
    <property type="project" value="InterPro"/>
</dbReference>
<dbReference type="SUPFAM" id="SSF57903">
    <property type="entry name" value="FYVE/PHD zinc finger"/>
    <property type="match status" value="1"/>
</dbReference>
<evidence type="ECO:0000313" key="8">
    <source>
        <dbReference type="Proteomes" id="UP000271974"/>
    </source>
</evidence>
<comment type="caution">
    <text evidence="7">The sequence shown here is derived from an EMBL/GenBank/DDBJ whole genome shotgun (WGS) entry which is preliminary data.</text>
</comment>
<dbReference type="GO" id="GO:0005737">
    <property type="term" value="C:cytoplasm"/>
    <property type="evidence" value="ECO:0007669"/>
    <property type="project" value="TreeGrafter"/>
</dbReference>
<evidence type="ECO:0000256" key="2">
    <source>
        <dbReference type="ARBA" id="ARBA00022771"/>
    </source>
</evidence>
<dbReference type="OrthoDB" id="10262564at2759"/>
<name>A0A433SZT9_ELYCH</name>
<sequence length="477" mass="54387">MDQNQSNPNSSVRRCGQVGEGDDSQLTLMDALDEVERLEADADAVLGGSDAYNCTYPQGYLKRQAVYACVTCTPEGNAGICLACSYACHEGHDLLELYTKRHFKCDCGNEKFKENKCQLFKDRKELNSRNRYNQNFRGFYCTCSRPYPDEDDSVEDEMIQCIICEDWHHGRHLQTEVPDNSDYHEMICTGCMCKYPFLWAYHVQCELTSEIQPDGGEVKEDVDIINTSSELKEDEKVNKPKQSNNSSHIEGTGTKSEVGECSTSQAECNKNKPVSCVTVSSPSKRKTNTTGDEREEVPVSKKIKTEDRFLDKNDNLKPQLEEQRTAETPKTGNCECLLKTLQKRVVHQSDCAVFWSEGWRSKLCRCSECLEMYQDRNIEFLIDDSDTMQAYEAKGIEAKKNATAAEEDEAAAFASLGRVQQIEVAQGIMDFKSELNDFLKGFAEEGKVVKESDVREFFERMRERKRNRMHLPQHNCR</sequence>
<dbReference type="Pfam" id="PF02207">
    <property type="entry name" value="zf-UBR"/>
    <property type="match status" value="1"/>
</dbReference>
<gene>
    <name evidence="7" type="ORF">EGW08_017414</name>
</gene>
<dbReference type="InterPro" id="IPR013083">
    <property type="entry name" value="Znf_RING/FYVE/PHD"/>
</dbReference>
<feature type="compositionally biased region" description="Basic and acidic residues" evidence="5">
    <location>
        <begin position="296"/>
        <end position="325"/>
    </location>
</feature>
<feature type="region of interest" description="Disordered" evidence="5">
    <location>
        <begin position="1"/>
        <end position="21"/>
    </location>
</feature>
<evidence type="ECO:0000256" key="5">
    <source>
        <dbReference type="SAM" id="MobiDB-lite"/>
    </source>
</evidence>
<dbReference type="PANTHER" id="PTHR13513">
    <property type="entry name" value="E3 UBIQUITIN-PROTEIN LIGASE UBR7"/>
    <property type="match status" value="1"/>
</dbReference>